<keyword evidence="6" id="KW-1133">Transmembrane helix</keyword>
<keyword evidence="6" id="KW-0812">Transmembrane</keyword>
<dbReference type="PROSITE" id="PS50847">
    <property type="entry name" value="GRAM_POS_ANCHORING"/>
    <property type="match status" value="1"/>
</dbReference>
<evidence type="ECO:0000256" key="1">
    <source>
        <dbReference type="ARBA" id="ARBA00022512"/>
    </source>
</evidence>
<dbReference type="Gene3D" id="2.60.40.10">
    <property type="entry name" value="Immunoglobulins"/>
    <property type="match status" value="1"/>
</dbReference>
<dbReference type="InterPro" id="IPR008454">
    <property type="entry name" value="Collagen-bd_Cna-like_B-typ_dom"/>
</dbReference>
<accession>A0A6G8AUV2</accession>
<dbReference type="InterPro" id="IPR041033">
    <property type="entry name" value="SpaA_PFL_dom_1"/>
</dbReference>
<organism evidence="8 9">
    <name type="scientific">Vagococcus hydrophili</name>
    <dbReference type="NCBI Taxonomy" id="2714947"/>
    <lineage>
        <taxon>Bacteria</taxon>
        <taxon>Bacillati</taxon>
        <taxon>Bacillota</taxon>
        <taxon>Bacilli</taxon>
        <taxon>Lactobacillales</taxon>
        <taxon>Enterococcaceae</taxon>
        <taxon>Vagococcus</taxon>
    </lineage>
</organism>
<dbReference type="Gene3D" id="2.60.40.1140">
    <property type="entry name" value="Collagen-binding surface protein Cna, B-type domain"/>
    <property type="match status" value="26"/>
</dbReference>
<dbReference type="Proteomes" id="UP000501747">
    <property type="component" value="Chromosome"/>
</dbReference>
<dbReference type="RefSeq" id="WP_166034829.1">
    <property type="nucleotide sequence ID" value="NZ_CP049887.1"/>
</dbReference>
<keyword evidence="2" id="KW-0964">Secreted</keyword>
<dbReference type="KEGG" id="vhy:G7082_09345"/>
<dbReference type="InterPro" id="IPR019931">
    <property type="entry name" value="LPXTG_anchor"/>
</dbReference>
<evidence type="ECO:0000259" key="7">
    <source>
        <dbReference type="PROSITE" id="PS50847"/>
    </source>
</evidence>
<dbReference type="Gene3D" id="2.60.40.740">
    <property type="match status" value="4"/>
</dbReference>
<keyword evidence="1" id="KW-0134">Cell wall</keyword>
<dbReference type="Pfam" id="PF05738">
    <property type="entry name" value="Cna_B"/>
    <property type="match status" value="26"/>
</dbReference>
<gene>
    <name evidence="8" type="ORF">G7082_09345</name>
</gene>
<dbReference type="CDD" id="cd00222">
    <property type="entry name" value="CollagenBindB"/>
    <property type="match status" value="26"/>
</dbReference>
<dbReference type="InterPro" id="IPR013783">
    <property type="entry name" value="Ig-like_fold"/>
</dbReference>
<keyword evidence="4" id="KW-0572">Peptidoglycan-anchor</keyword>
<evidence type="ECO:0000256" key="2">
    <source>
        <dbReference type="ARBA" id="ARBA00022525"/>
    </source>
</evidence>
<evidence type="ECO:0000313" key="9">
    <source>
        <dbReference type="Proteomes" id="UP000501747"/>
    </source>
</evidence>
<name>A0A6G8AUV2_9ENTE</name>
<keyword evidence="9" id="KW-1185">Reference proteome</keyword>
<feature type="transmembrane region" description="Helical" evidence="6">
    <location>
        <begin position="7"/>
        <end position="32"/>
    </location>
</feature>
<dbReference type="InterPro" id="IPR008966">
    <property type="entry name" value="Adhesion_dom_sf"/>
</dbReference>
<dbReference type="SUPFAM" id="SSF49478">
    <property type="entry name" value="Cna protein B-type domain"/>
    <property type="match status" value="27"/>
</dbReference>
<reference evidence="8 9" key="1">
    <citation type="submission" date="2020-03" db="EMBL/GenBank/DDBJ databases">
        <title>Vagococcus sp. nov., isolated from beetles.</title>
        <authorList>
            <person name="Hyun D.-W."/>
            <person name="Bae J.-W."/>
        </authorList>
    </citation>
    <scope>NUCLEOTIDE SEQUENCE [LARGE SCALE GENOMIC DNA]</scope>
    <source>
        <strain evidence="8 9">HDW17B</strain>
    </source>
</reference>
<sequence>MKLKKSVFMLIVMLMGIVTQIVTTIGTIQAFAESVDEETVTQIKDSSTVNSQNLTFDTQTQEEHSSEEELVTDYDEKKNVEEEASGDESQENKNVRDMEKGKNILDYPQSDLENLPKDKNGNPTILTDVKMTLNDEVITEVNPLKIGDVFQIKYKFEIPDAFGKLMEAGDYFEFDLPSSDAVQLTERQTGPLLHSGTAEVYGEYIAETNGHVTLIFNELLAKNDSVFGELMFSMRIDEKKVTIPGEYPIEIPGTVTNGDQVVVIAAKEKKYIEKEYIKSEGSTIYWKVLINPSYLKIDDLKLRDSTRIGIQNVAESINIDKMVKADVNLNGDVTEKEEISIKNNVVTPDGDIDLGFDYIDQPYVLYISTPILFGVVGTIENTATLSGKTDFQKDGFMLNASATANFGKEMIKKEAGIFDKKNQTVDWTVTFNPEGIAIPEKDAHFMDYIDNGTLMEETMEVSPALPYEVIPSDDKKSFKFVFKTDVNEPVKIKYKTKITNENVSKVKNKVVIGSYEKTVSKDISGPGEGDGDGENPGGDDKSQINKSVSKSDKPGMADWTLDINKEKIALDSWSVHDKVNRGFINMDSFSLRYADGGDVPTEDYSITWYEEGKGLSRSFKLNYHKATSKHFIINYTTTLDGASSQTNGADYTYTFKGKPKFDNDSKTFVPEIIPEIGLAKSGKFDPEKNEIIWTVVVNDGKNKEKIGPDNLLIDPINDDQEYVKDSAEVFYQYGTRWEPLQTGKVNFDQSKNQLEVSNLIETNYAHKVVFRTKLKKPSDILNKTIENTAYYTDKNTPKKPAKGTLEIANKNDLFLKKSGTVDPIDQTLINWTVDVNPYEQQLKDLEIFDDNWKNQIVVRDSINLRYAHTNVPMVEGIDYVLNYTERGFHIKMNQDVTTKLLLTYQGRILFPNGTRPGSEQEVSNSVRMTAKYVYTTEKPIEVKIPVKVPDSSGTIQGKTRNLNVKKVSEDNPNEVLSGAEFVLYRGKEKDPGKVVNRVTTNNSGDALFDKLTKGDYLLVETKAPSGYGISNEMKNGRVVSISDDQTTTIEEIVKDPIAGSEKLIDFPVKKKWEKVPSNVTTPEVTVRLYADGDEKDSMKLNRGNNYEGTFKDLPEKENGKMIEYTVKEDSVDGYDSSVNGNVITNVYDFSETTSLSGKKMWKNDENIDVRPNEITVVLFKNEVEFENQKVKSSNDWKYIFNDLPVYDKETGKENIYRVEERDIPDGYISEVDNQNNITNTYSKEPVKLIAISGEKKWNDNDNALDTRPDKIKVELFRNNGYSPYRTQIVSSDSSGHWKYTFEDLPERDEDGDLYNYHVKEEKVDGYTTEGFSDYGLVNTYDNNKTIEIKGNKLWFGDDDNYDNRPDEVTVHLLQNGHRIKETKATESSNWQYKFTDLAEFDDKLIPYKYTVEEEPVEGYTTEIDGTTIKNTYESSGKVSLHGEKKWEDNDNSNNTRPGYIFVNLYQNGVEIDYQKVKPDQEDGKWNYSFEDLEEKDENGKPYVYTVRENIVPLGYTSKVEGNDIYNTLNDNEFITIEGEKFWKDFDGTIGRRPSSVTVQLERKIKNSNNWRWLDRTYTKAPDWKYKFENQLKYDEYGDEYEYRVVEMGSDSGYTPVYSEYDITNIPNNPKTKIEGWKRWEDNDNEAGLRPETIEIYLYQDGKKIETKTLSGNSSLPNDWKYTFDNLDVYNMETGEKYVYTLEEKVVPNYETTYPYSNRILNTFTPNEKTRLDGEKIWNDNNDAFKKRPSEITVELYQGTTLFDSVVVNEASDWKYTFDELPKLDNNGKEYQYSVKEKGSVPGYDTEVVNSDIVNTYQNTEITSLSGEKIWEDFDNKFNSRPSSIEVVLLQNNKVYERKTVKPDENGHWKYTFENLKIYDDDAKRYEYKVQENKVPDDYTSVVDGTNITNTYNNEDLIDLKGEKIWDDYGNKFNTRPKSITVQLLNGSEVIESKQVTPDQNGNWYYEFTELIIFDENGQKIDYTVKEVILDNTHGYVSEVVGDNIINHYVNNETINFKGEKKWDDYGNKFDTRPEEVTIQLFRNNKKIEETKTDSKKNWKYEFSNDYLVYDVDGDAYDYRIIEKDVLGYQTEVKPVESSDTGIKEHTVTNKYVNTEKTNIPVSKKWDDYNDKFDTRPEKLKVTLYENEKKELESVYLSETNDWKHDFVNLPVYDEKGKKIVYSVKEDIPDEYEQVQSGPNFINKYENKETTILQGEKIWKDGNNALSTRPGSITVVLYQNGQPMIDEQLKPVTQEVTLRNNWGYKFENLPKYDGKGNPYTYTVDEIEVDQYETSVVGNNIVNTYRNYEVIDFEGKKEWDDLDNKVKSRPESITIELYQNNAKQPYDVKEVKPDKNGNWNYKFTNLPKYDEEIREYKYTVKEKNVPHYDTEVVGNNIKNTYRNEELTEFKGQKVWFDKDNKLGKRPDSITVELYQNDGKQPFKTDTVVPDSNGDWNYSFTDLPKYDDTLTPYEYSVKEIPVNNYDSEVSSVDGTTITNTIINKDKTSVLVQKKWEDQNDKLNTRPNSIRVNLYRNNGRIPFRTQVILPNENGSWFYEFENLPKYDDELNEYQYTAKEMRVPNYSNSVVKDPITQNAVITNTYNNKEVIQVNGEKTWSDYDNKLNSRPESIQVDLFRSDSEEVYQTQKVEADENGHWYYSFNDLPKYDENLDPYKYKVKEQPVSHYDSKVDGYNINNTYRNDDKTEVKGEKRWVDVDDKLNKRPDSIVVELYQNHKKIKETTVTENQDGNWNYEFTNLDKYDADLNEYYYTVKEVPIKDYDTEIIGTTITNTYQNKDITEISGKKVWDDKSNKIDVRPDSIVVELYQNGGDKPYQTKEVKSNGTDEWSYEFTELPKYDGMLEPFVYTVKEVSVPHYETTIQGITITNKLTNDIKTNLEGKKVWIDEDNKLNKRPKSIEVDLYQNGGEQPYKTQTVTGDTTGHWSYEFKDLPMYDDNLDSYEYTVKEHDVTQYDGKVEGTTITNTYQNTDKTKLSGEKTWSDKDDKLNVRPNAIKVDLYQNGQKMADKTKVVKADKSGHWKYEFKDLPMYDDKLDPYEYTVKEQQVPHYDSQVNGNNIHNTYRNDDVVKVEGEKKWKDESNKIKSRPESIVVELYQNDGKKPFKTQTVTANETGHWYYSFDQLPKYDEELNPYTYTVKEQQVPHYESSVTGTTITNTYQNTELIKISGQKQWNDENNKLNHRPDSITVDLYQNDGKKPYQTKEVKADKNGNWTYEFTELPKYDDKLNEYQYTVKERDVEDYTTVIEGTTIINTYKNVEVIELSGEKQWDDLDNKLNVRPGSIEVELYQNDGEKPFRTQKVTPDKDGNWNYTFSALPKYDEKLNEYQYTVKEKEVTHYDSKVEGTTITNTYRNDDVTEVNGKKIWKDEDNKLNVRPDSITVDLYQNGGKEPFKTQKVTPDKNGNWNYTFKDLPKYDDELNAFEYTVKERRVSHYESQVNGFDITNTYQNTDMTKLVGQKFWDDDNNKKNTRPNSIIVELYQNNGALPFRTQVVTPDKNGNWKYEFTELPKYDNQLNAYQYTVKERPVAGYTATVKGNNITNTLNRDVTPPKPVGPKNPGTPTDPNRRLPFTGRETPSQRRLPQTGEEKQKQLLISLIGLSLLSVSSAALYFRKRY</sequence>
<feature type="transmembrane region" description="Helical" evidence="6">
    <location>
        <begin position="3607"/>
        <end position="3626"/>
    </location>
</feature>
<protein>
    <submittedName>
        <fullName evidence="8">Cna B-type domain-containing protein</fullName>
    </submittedName>
</protein>
<feature type="region of interest" description="Disordered" evidence="5">
    <location>
        <begin position="3554"/>
        <end position="3602"/>
    </location>
</feature>
<proteinExistence type="predicted"/>
<feature type="region of interest" description="Disordered" evidence="5">
    <location>
        <begin position="46"/>
        <end position="119"/>
    </location>
</feature>
<feature type="compositionally biased region" description="Basic and acidic residues" evidence="5">
    <location>
        <begin position="538"/>
        <end position="555"/>
    </location>
</feature>
<evidence type="ECO:0000256" key="6">
    <source>
        <dbReference type="SAM" id="Phobius"/>
    </source>
</evidence>
<keyword evidence="3" id="KW-0732">Signal</keyword>
<feature type="region of interest" description="Disordered" evidence="5">
    <location>
        <begin position="521"/>
        <end position="555"/>
    </location>
</feature>
<dbReference type="Pfam" id="PF17802">
    <property type="entry name" value="SpaA"/>
    <property type="match status" value="1"/>
</dbReference>
<evidence type="ECO:0000313" key="8">
    <source>
        <dbReference type="EMBL" id="QIL48693.1"/>
    </source>
</evidence>
<keyword evidence="6" id="KW-0472">Membrane</keyword>
<evidence type="ECO:0000256" key="4">
    <source>
        <dbReference type="ARBA" id="ARBA00023088"/>
    </source>
</evidence>
<evidence type="ECO:0000256" key="5">
    <source>
        <dbReference type="SAM" id="MobiDB-lite"/>
    </source>
</evidence>
<dbReference type="SUPFAM" id="SSF49401">
    <property type="entry name" value="Bacterial adhesins"/>
    <property type="match status" value="6"/>
</dbReference>
<feature type="domain" description="Gram-positive cocci surface proteins LPxTG" evidence="7">
    <location>
        <begin position="3596"/>
        <end position="3630"/>
    </location>
</feature>
<evidence type="ECO:0000256" key="3">
    <source>
        <dbReference type="ARBA" id="ARBA00022729"/>
    </source>
</evidence>
<feature type="compositionally biased region" description="Basic and acidic residues" evidence="5">
    <location>
        <begin position="90"/>
        <end position="103"/>
    </location>
</feature>
<feature type="compositionally biased region" description="Polar residues" evidence="5">
    <location>
        <begin position="46"/>
        <end position="57"/>
    </location>
</feature>
<dbReference type="EMBL" id="CP049887">
    <property type="protein sequence ID" value="QIL48693.1"/>
    <property type="molecule type" value="Genomic_DNA"/>
</dbReference>